<dbReference type="RefSeq" id="WP_069644998.1">
    <property type="nucleotide sequence ID" value="NZ_MIJZ01000001.1"/>
</dbReference>
<evidence type="ECO:0000259" key="3">
    <source>
        <dbReference type="Pfam" id="PF05569"/>
    </source>
</evidence>
<evidence type="ECO:0000256" key="1">
    <source>
        <dbReference type="SAM" id="MobiDB-lite"/>
    </source>
</evidence>
<sequence>MMSEKLLNLLVSLSISGSILFGIWIIASVFLKKKISRCSQYYLLLIVLLRFVLPFSPSQSLVGTLFSSIETSPFYEMLYGSAVKRNSSVFIGDNVIFKDNIIMGSKEQPFAPYILYIWLAIAFCLLIHKITKYQSFAKYIKTDWQPVDNPEILDVLSEICEDKNITTPIDIYTTPLVSSPLLLGIKKNYIVLPHENLTKEQLHSILSHEITHYKSKDIYYKWFMQLIICIHWFNPVVYYIGKVMNQECEYACDEATTRHFTKEEYYRYGATLIEMAKHPGNYNEKLGSVTLYENTNEIKKRLDSMLLAKKRKQPRRSIAFLLVAGLLVVAFSLGVYTTRSTPVENKLDEQTTDTNSNEKGTTNSKPLGRHFS</sequence>
<protein>
    <recommendedName>
        <fullName evidence="3">Peptidase M56 domain-containing protein</fullName>
    </recommendedName>
</protein>
<keyword evidence="2" id="KW-0472">Membrane</keyword>
<name>A0A1E5GMN3_9ENTE</name>
<dbReference type="STRING" id="903984.BCR21_02855"/>
<dbReference type="CDD" id="cd07341">
    <property type="entry name" value="M56_BlaR1_MecR1_like"/>
    <property type="match status" value="1"/>
</dbReference>
<dbReference type="EMBL" id="MIJZ01000001">
    <property type="protein sequence ID" value="OEG13946.1"/>
    <property type="molecule type" value="Genomic_DNA"/>
</dbReference>
<feature type="compositionally biased region" description="Polar residues" evidence="1">
    <location>
        <begin position="352"/>
        <end position="365"/>
    </location>
</feature>
<dbReference type="PANTHER" id="PTHR34978:SF3">
    <property type="entry name" value="SLR0241 PROTEIN"/>
    <property type="match status" value="1"/>
</dbReference>
<feature type="transmembrane region" description="Helical" evidence="2">
    <location>
        <begin position="6"/>
        <end position="31"/>
    </location>
</feature>
<dbReference type="InterPro" id="IPR008756">
    <property type="entry name" value="Peptidase_M56"/>
</dbReference>
<dbReference type="PANTHER" id="PTHR34978">
    <property type="entry name" value="POSSIBLE SENSOR-TRANSDUCER PROTEIN BLAR"/>
    <property type="match status" value="1"/>
</dbReference>
<gene>
    <name evidence="4" type="ORF">BCR21_02855</name>
</gene>
<reference evidence="5" key="1">
    <citation type="submission" date="2016-09" db="EMBL/GenBank/DDBJ databases">
        <authorList>
            <person name="Gulvik C.A."/>
        </authorList>
    </citation>
    <scope>NUCLEOTIDE SEQUENCE [LARGE SCALE GENOMIC DNA]</scope>
    <source>
        <strain evidence="5">DSM 23328</strain>
    </source>
</reference>
<dbReference type="OrthoDB" id="9770467at2"/>
<keyword evidence="2" id="KW-1133">Transmembrane helix</keyword>
<feature type="transmembrane region" description="Helical" evidence="2">
    <location>
        <begin position="318"/>
        <end position="337"/>
    </location>
</feature>
<comment type="caution">
    <text evidence="4">The sequence shown here is derived from an EMBL/GenBank/DDBJ whole genome shotgun (WGS) entry which is preliminary data.</text>
</comment>
<proteinExistence type="predicted"/>
<dbReference type="AlphaFoldDB" id="A0A1E5GMN3"/>
<dbReference type="Proteomes" id="UP000094068">
    <property type="component" value="Unassembled WGS sequence"/>
</dbReference>
<feature type="transmembrane region" description="Helical" evidence="2">
    <location>
        <begin position="113"/>
        <end position="131"/>
    </location>
</feature>
<keyword evidence="2" id="KW-0812">Transmembrane</keyword>
<keyword evidence="5" id="KW-1185">Reference proteome</keyword>
<dbReference type="Gene3D" id="3.30.2010.10">
    <property type="entry name" value="Metalloproteases ('zincins'), catalytic domain"/>
    <property type="match status" value="1"/>
</dbReference>
<organism evidence="4 5">
    <name type="scientific">Enterococcus ureasiticus</name>
    <dbReference type="NCBI Taxonomy" id="903984"/>
    <lineage>
        <taxon>Bacteria</taxon>
        <taxon>Bacillati</taxon>
        <taxon>Bacillota</taxon>
        <taxon>Bacilli</taxon>
        <taxon>Lactobacillales</taxon>
        <taxon>Enterococcaceae</taxon>
        <taxon>Enterococcus</taxon>
    </lineage>
</organism>
<evidence type="ECO:0000256" key="2">
    <source>
        <dbReference type="SAM" id="Phobius"/>
    </source>
</evidence>
<evidence type="ECO:0000313" key="5">
    <source>
        <dbReference type="Proteomes" id="UP000094068"/>
    </source>
</evidence>
<accession>A0A1E5GMN3</accession>
<evidence type="ECO:0000313" key="4">
    <source>
        <dbReference type="EMBL" id="OEG13946.1"/>
    </source>
</evidence>
<feature type="transmembrane region" description="Helical" evidence="2">
    <location>
        <begin position="43"/>
        <end position="69"/>
    </location>
</feature>
<feature type="domain" description="Peptidase M56" evidence="3">
    <location>
        <begin position="10"/>
        <end position="303"/>
    </location>
</feature>
<dbReference type="InterPro" id="IPR052173">
    <property type="entry name" value="Beta-lactam_resp_regulator"/>
</dbReference>
<dbReference type="Pfam" id="PF05569">
    <property type="entry name" value="Peptidase_M56"/>
    <property type="match status" value="1"/>
</dbReference>
<feature type="region of interest" description="Disordered" evidence="1">
    <location>
        <begin position="344"/>
        <end position="372"/>
    </location>
</feature>